<dbReference type="InParanoid" id="A0A1C7N959"/>
<evidence type="ECO:0000313" key="2">
    <source>
        <dbReference type="EMBL" id="OBZ85458.1"/>
    </source>
</evidence>
<dbReference type="PANTHER" id="PTHR47185">
    <property type="entry name" value="PX DOMAIN-CONTAINING PROTEIN YPR097W"/>
    <property type="match status" value="1"/>
</dbReference>
<organism evidence="2 3">
    <name type="scientific">Choanephora cucurbitarum</name>
    <dbReference type="NCBI Taxonomy" id="101091"/>
    <lineage>
        <taxon>Eukaryota</taxon>
        <taxon>Fungi</taxon>
        <taxon>Fungi incertae sedis</taxon>
        <taxon>Mucoromycota</taxon>
        <taxon>Mucoromycotina</taxon>
        <taxon>Mucoromycetes</taxon>
        <taxon>Mucorales</taxon>
        <taxon>Mucorineae</taxon>
        <taxon>Choanephoraceae</taxon>
        <taxon>Choanephoroideae</taxon>
        <taxon>Choanephora</taxon>
    </lineage>
</organism>
<evidence type="ECO:0000259" key="1">
    <source>
        <dbReference type="Pfam" id="PF12825"/>
    </source>
</evidence>
<gene>
    <name evidence="2" type="ORF">A0J61_06501</name>
</gene>
<feature type="domain" description="PX" evidence="1">
    <location>
        <begin position="66"/>
        <end position="184"/>
    </location>
</feature>
<comment type="caution">
    <text evidence="2">The sequence shown here is derived from an EMBL/GenBank/DDBJ whole genome shotgun (WGS) entry which is preliminary data.</text>
</comment>
<dbReference type="GO" id="GO:0035091">
    <property type="term" value="F:phosphatidylinositol binding"/>
    <property type="evidence" value="ECO:0007669"/>
    <property type="project" value="TreeGrafter"/>
</dbReference>
<reference evidence="2 3" key="1">
    <citation type="submission" date="2016-03" db="EMBL/GenBank/DDBJ databases">
        <title>Choanephora cucurbitarum.</title>
        <authorList>
            <person name="Min B."/>
            <person name="Park H."/>
            <person name="Park J.-H."/>
            <person name="Shin H.-D."/>
            <person name="Choi I.-G."/>
        </authorList>
    </citation>
    <scope>NUCLEOTIDE SEQUENCE [LARGE SCALE GENOMIC DNA]</scope>
    <source>
        <strain evidence="2 3">KUS-F28377</strain>
    </source>
</reference>
<dbReference type="PANTHER" id="PTHR47185:SF1">
    <property type="entry name" value="PX DOMAIN-CONTAINING PROTEIN YPR097W"/>
    <property type="match status" value="1"/>
</dbReference>
<accession>A0A1C7N959</accession>
<dbReference type="Pfam" id="PF12825">
    <property type="entry name" value="DUF3818"/>
    <property type="match status" value="1"/>
</dbReference>
<dbReference type="InterPro" id="IPR024554">
    <property type="entry name" value="LEC1-like_C"/>
</dbReference>
<sequence>MNEQSKELAKDIEELERKINDPLLCQKIANAVQTEIPEGLKLDNSSPINETLELLKDSNIEPVLTPQQILKEQESLMSLVFQGVTGEVTKDLFAIFYEPLAQVYKSANISETIGHVSAFVNDLIQVVDNVDAQDASHTAQPFIELVKRHEDKFYDFVHNVHAQDKTKLFDSLLGYVNSIFSFVSTGIPTKIDLDAIVTEAGISESEYPALKQEIQSVCEYHLKRKQRHLERKRQKMMTTSDIADNQEIFDFLPENKQVMNVFNDMAEIGSDSEDDMSIYAESIKSNNGSSSNLKAHEMTLRSPKLHIVPRIGSVFVEHVRRIMY</sequence>
<dbReference type="Proteomes" id="UP000093000">
    <property type="component" value="Unassembled WGS sequence"/>
</dbReference>
<evidence type="ECO:0000313" key="3">
    <source>
        <dbReference type="Proteomes" id="UP000093000"/>
    </source>
</evidence>
<dbReference type="AlphaFoldDB" id="A0A1C7N959"/>
<dbReference type="EMBL" id="LUGH01000394">
    <property type="protein sequence ID" value="OBZ85458.1"/>
    <property type="molecule type" value="Genomic_DNA"/>
</dbReference>
<dbReference type="OrthoDB" id="2117459at2759"/>
<protein>
    <recommendedName>
        <fullName evidence="1">PX domain-containing protein</fullName>
    </recommendedName>
</protein>
<dbReference type="InterPro" id="IPR047168">
    <property type="entry name" value="LEC1-like"/>
</dbReference>
<dbReference type="STRING" id="101091.A0A1C7N959"/>
<proteinExistence type="predicted"/>
<keyword evidence="3" id="KW-1185">Reference proteome</keyword>
<name>A0A1C7N959_9FUNG</name>